<feature type="chain" id="PRO_5045867603" description="Solute-binding protein family 3/N-terminal domain-containing protein" evidence="3">
    <location>
        <begin position="25"/>
        <end position="259"/>
    </location>
</feature>
<dbReference type="InterPro" id="IPR001638">
    <property type="entry name" value="Solute-binding_3/MltF_N"/>
</dbReference>
<accession>A0ABQ1PKK8</accession>
<comment type="similarity">
    <text evidence="1">Belongs to the bacterial solute-binding protein 3 family.</text>
</comment>
<evidence type="ECO:0000256" key="1">
    <source>
        <dbReference type="ARBA" id="ARBA00010333"/>
    </source>
</evidence>
<evidence type="ECO:0000256" key="3">
    <source>
        <dbReference type="SAM" id="SignalP"/>
    </source>
</evidence>
<organism evidence="5 6">
    <name type="scientific">Halopseudomonas salina</name>
    <dbReference type="NCBI Taxonomy" id="1323744"/>
    <lineage>
        <taxon>Bacteria</taxon>
        <taxon>Pseudomonadati</taxon>
        <taxon>Pseudomonadota</taxon>
        <taxon>Gammaproteobacteria</taxon>
        <taxon>Pseudomonadales</taxon>
        <taxon>Pseudomonadaceae</taxon>
        <taxon>Halopseudomonas</taxon>
    </lineage>
</organism>
<evidence type="ECO:0000259" key="4">
    <source>
        <dbReference type="Pfam" id="PF00497"/>
    </source>
</evidence>
<gene>
    <name evidence="5" type="ORF">GCM10007418_17610</name>
</gene>
<proteinExistence type="inferred from homology"/>
<sequence length="259" mass="29082">MSLKAATRILLATTLGCLPELASALPEPVDLVSGDDYPPFAGSTLSEGGVLTQMVRQAFATGGQSARVEFKPWARGYEETLRLEYDATFPYLSTPRRASSFLFSDPLYELNLRLYVRSDSTWKTGTPEELSDATFCLPTGYEVSGWVRLASDRLAFVRPRSMEQCHAMLQLGRVDVLISNPDELAWQAVPPMLTPRNVRKLPEPLDDVSLHLIIPRDHPRAQQLMDAFNHGLQQLVDSGARDRLFRANQDYRRSLEADR</sequence>
<feature type="domain" description="Solute-binding protein family 3/N-terminal" evidence="4">
    <location>
        <begin position="35"/>
        <end position="245"/>
    </location>
</feature>
<dbReference type="Gene3D" id="3.40.190.10">
    <property type="entry name" value="Periplasmic binding protein-like II"/>
    <property type="match status" value="2"/>
</dbReference>
<dbReference type="Pfam" id="PF00497">
    <property type="entry name" value="SBP_bac_3"/>
    <property type="match status" value="1"/>
</dbReference>
<protein>
    <recommendedName>
        <fullName evidence="4">Solute-binding protein family 3/N-terminal domain-containing protein</fullName>
    </recommendedName>
</protein>
<feature type="signal peptide" evidence="3">
    <location>
        <begin position="1"/>
        <end position="24"/>
    </location>
</feature>
<comment type="caution">
    <text evidence="5">The sequence shown here is derived from an EMBL/GenBank/DDBJ whole genome shotgun (WGS) entry which is preliminary data.</text>
</comment>
<dbReference type="SUPFAM" id="SSF53850">
    <property type="entry name" value="Periplasmic binding protein-like II"/>
    <property type="match status" value="1"/>
</dbReference>
<evidence type="ECO:0000313" key="6">
    <source>
        <dbReference type="Proteomes" id="UP000638188"/>
    </source>
</evidence>
<evidence type="ECO:0000256" key="2">
    <source>
        <dbReference type="ARBA" id="ARBA00022729"/>
    </source>
</evidence>
<dbReference type="RefSeq" id="WP_150278478.1">
    <property type="nucleotide sequence ID" value="NZ_BMFF01000003.1"/>
</dbReference>
<name>A0ABQ1PKK8_9GAMM</name>
<dbReference type="PANTHER" id="PTHR35936:SF25">
    <property type="entry name" value="ABC TRANSPORTER SUBSTRATE-BINDING PROTEIN"/>
    <property type="match status" value="1"/>
</dbReference>
<keyword evidence="6" id="KW-1185">Reference proteome</keyword>
<dbReference type="Proteomes" id="UP000638188">
    <property type="component" value="Unassembled WGS sequence"/>
</dbReference>
<evidence type="ECO:0000313" key="5">
    <source>
        <dbReference type="EMBL" id="GGC98785.1"/>
    </source>
</evidence>
<keyword evidence="2 3" id="KW-0732">Signal</keyword>
<dbReference type="EMBL" id="BMFF01000003">
    <property type="protein sequence ID" value="GGC98785.1"/>
    <property type="molecule type" value="Genomic_DNA"/>
</dbReference>
<reference evidence="6" key="1">
    <citation type="journal article" date="2019" name="Int. J. Syst. Evol. Microbiol.">
        <title>The Global Catalogue of Microorganisms (GCM) 10K type strain sequencing project: providing services to taxonomists for standard genome sequencing and annotation.</title>
        <authorList>
            <consortium name="The Broad Institute Genomics Platform"/>
            <consortium name="The Broad Institute Genome Sequencing Center for Infectious Disease"/>
            <person name="Wu L."/>
            <person name="Ma J."/>
        </authorList>
    </citation>
    <scope>NUCLEOTIDE SEQUENCE [LARGE SCALE GENOMIC DNA]</scope>
    <source>
        <strain evidence="6">CGMCC 1.12482</strain>
    </source>
</reference>
<dbReference type="PANTHER" id="PTHR35936">
    <property type="entry name" value="MEMBRANE-BOUND LYTIC MUREIN TRANSGLYCOSYLASE F"/>
    <property type="match status" value="1"/>
</dbReference>